<dbReference type="RefSeq" id="WP_014967289.1">
    <property type="nucleotide sequence ID" value="NC_018664.1"/>
</dbReference>
<keyword evidence="7" id="KW-0472">Membrane</keyword>
<gene>
    <name evidence="9" type="primary">appD</name>
    <name evidence="9" type="ordered locus">Curi_c11380</name>
</gene>
<dbReference type="InterPro" id="IPR003439">
    <property type="entry name" value="ABC_transporter-like_ATP-bd"/>
</dbReference>
<dbReference type="Pfam" id="PF08352">
    <property type="entry name" value="oligo_HPY"/>
    <property type="match status" value="1"/>
</dbReference>
<dbReference type="GO" id="GO:0005886">
    <property type="term" value="C:plasma membrane"/>
    <property type="evidence" value="ECO:0007669"/>
    <property type="project" value="UniProtKB-SubCell"/>
</dbReference>
<dbReference type="Pfam" id="PF00005">
    <property type="entry name" value="ABC_tran"/>
    <property type="match status" value="1"/>
</dbReference>
<name>K0AZD6_GOTA9</name>
<dbReference type="PANTHER" id="PTHR43297">
    <property type="entry name" value="OLIGOPEPTIDE TRANSPORT ATP-BINDING PROTEIN APPD"/>
    <property type="match status" value="1"/>
</dbReference>
<dbReference type="CDD" id="cd03257">
    <property type="entry name" value="ABC_NikE_OppD_transporters"/>
    <property type="match status" value="1"/>
</dbReference>
<proteinExistence type="inferred from homology"/>
<comment type="subcellular location">
    <subcellularLocation>
        <location evidence="1">Cell membrane</location>
        <topology evidence="1">Peripheral membrane protein</topology>
    </subcellularLocation>
</comment>
<dbReference type="GO" id="GO:0016887">
    <property type="term" value="F:ATP hydrolysis activity"/>
    <property type="evidence" value="ECO:0007669"/>
    <property type="project" value="InterPro"/>
</dbReference>
<evidence type="ECO:0000313" key="10">
    <source>
        <dbReference type="Proteomes" id="UP000006094"/>
    </source>
</evidence>
<keyword evidence="3" id="KW-0813">Transport</keyword>
<keyword evidence="6 9" id="KW-0067">ATP-binding</keyword>
<evidence type="ECO:0000256" key="7">
    <source>
        <dbReference type="ARBA" id="ARBA00023136"/>
    </source>
</evidence>
<dbReference type="HOGENOM" id="CLU_000604_1_23_9"/>
<dbReference type="InterPro" id="IPR050388">
    <property type="entry name" value="ABC_Ni/Peptide_Import"/>
</dbReference>
<dbReference type="Gene3D" id="3.40.50.300">
    <property type="entry name" value="P-loop containing nucleotide triphosphate hydrolases"/>
    <property type="match status" value="1"/>
</dbReference>
<evidence type="ECO:0000259" key="8">
    <source>
        <dbReference type="PROSITE" id="PS50893"/>
    </source>
</evidence>
<dbReference type="PROSITE" id="PS50893">
    <property type="entry name" value="ABC_TRANSPORTER_2"/>
    <property type="match status" value="1"/>
</dbReference>
<dbReference type="SMART" id="SM00382">
    <property type="entry name" value="AAA"/>
    <property type="match status" value="1"/>
</dbReference>
<dbReference type="PROSITE" id="PS00211">
    <property type="entry name" value="ABC_TRANSPORTER_1"/>
    <property type="match status" value="1"/>
</dbReference>
<dbReference type="eggNOG" id="COG0444">
    <property type="taxonomic scope" value="Bacteria"/>
</dbReference>
<accession>K0AZD6</accession>
<evidence type="ECO:0000256" key="6">
    <source>
        <dbReference type="ARBA" id="ARBA00022840"/>
    </source>
</evidence>
<evidence type="ECO:0000256" key="4">
    <source>
        <dbReference type="ARBA" id="ARBA00022475"/>
    </source>
</evidence>
<dbReference type="KEGG" id="cad:Curi_c11380"/>
<evidence type="ECO:0000256" key="5">
    <source>
        <dbReference type="ARBA" id="ARBA00022741"/>
    </source>
</evidence>
<dbReference type="GO" id="GO:0005524">
    <property type="term" value="F:ATP binding"/>
    <property type="evidence" value="ECO:0007669"/>
    <property type="project" value="UniProtKB-KW"/>
</dbReference>
<keyword evidence="4" id="KW-1003">Cell membrane</keyword>
<comment type="similarity">
    <text evidence="2">Belongs to the ABC transporter superfamily.</text>
</comment>
<sequence>MENKNFLLEVKFLKTIFETERGQVTAVDGVSFNIRPGEIIGIVGESGCGKSVTVQSIMRLFDEKNIVTYDGEILYKSKDILKMKYKDMQKVRGNEISMIFQDPISSLNPVFSIGNQLTEAIILHQNISKKEAWNKGIEMLKLTGIPSPEVRMKEYPHQLSGGMQQRIMIAMALSCNPSLLIADEPTTALDVTIQSQILNLILDINKRLGMAVIFITHDLGVVSQICDRIMVMYLGKIVEESDNKDLFKRPLHPYTKGLLNAIPSIDGKRGEVLSTIKGSVPSLFDRPKGCIFVNRCEFADKKCHDEAPEIVEDNESHFVRCFYYNEIETKAGENSGKK</sequence>
<dbReference type="GO" id="GO:0015833">
    <property type="term" value="P:peptide transport"/>
    <property type="evidence" value="ECO:0007669"/>
    <property type="project" value="InterPro"/>
</dbReference>
<organism evidence="9 10">
    <name type="scientific">Gottschalkia acidurici (strain ATCC 7906 / DSM 604 / BCRC 14475 / CIP 104303 / KCTC 5404 / NCIMB 10678 / 9a)</name>
    <name type="common">Clostridium acidurici</name>
    <dbReference type="NCBI Taxonomy" id="1128398"/>
    <lineage>
        <taxon>Bacteria</taxon>
        <taxon>Bacillati</taxon>
        <taxon>Bacillota</taxon>
        <taxon>Tissierellia</taxon>
        <taxon>Tissierellales</taxon>
        <taxon>Gottschalkiaceae</taxon>
        <taxon>Gottschalkia</taxon>
    </lineage>
</organism>
<dbReference type="NCBIfam" id="TIGR01727">
    <property type="entry name" value="oligo_HPY"/>
    <property type="match status" value="1"/>
</dbReference>
<protein>
    <submittedName>
        <fullName evidence="9">Oligopeptide ABC transporter ATP-binding protein</fullName>
    </submittedName>
</protein>
<dbReference type="InterPro" id="IPR003593">
    <property type="entry name" value="AAA+_ATPase"/>
</dbReference>
<keyword evidence="5" id="KW-0547">Nucleotide-binding</keyword>
<dbReference type="Proteomes" id="UP000006094">
    <property type="component" value="Chromosome"/>
</dbReference>
<dbReference type="InterPro" id="IPR017871">
    <property type="entry name" value="ABC_transporter-like_CS"/>
</dbReference>
<evidence type="ECO:0000313" key="9">
    <source>
        <dbReference type="EMBL" id="AFS78152.1"/>
    </source>
</evidence>
<dbReference type="EMBL" id="CP003326">
    <property type="protein sequence ID" value="AFS78152.1"/>
    <property type="molecule type" value="Genomic_DNA"/>
</dbReference>
<dbReference type="PANTHER" id="PTHR43297:SF2">
    <property type="entry name" value="DIPEPTIDE TRANSPORT ATP-BINDING PROTEIN DPPD"/>
    <property type="match status" value="1"/>
</dbReference>
<dbReference type="AlphaFoldDB" id="K0AZD6"/>
<evidence type="ECO:0000256" key="3">
    <source>
        <dbReference type="ARBA" id="ARBA00022448"/>
    </source>
</evidence>
<reference evidence="9 10" key="1">
    <citation type="journal article" date="2012" name="PLoS ONE">
        <title>The purine-utilizing bacterium Clostridium acidurici 9a: a genome-guided metabolic reconsideration.</title>
        <authorList>
            <person name="Hartwich K."/>
            <person name="Poehlein A."/>
            <person name="Daniel R."/>
        </authorList>
    </citation>
    <scope>NUCLEOTIDE SEQUENCE [LARGE SCALE GENOMIC DNA]</scope>
    <source>
        <strain evidence="10">ATCC 7906 / DSM 604 / BCRC 14475 / CIP 104303 / KCTC 5404 / NCIMB 10678 / 9a</strain>
    </source>
</reference>
<evidence type="ECO:0000256" key="2">
    <source>
        <dbReference type="ARBA" id="ARBA00005417"/>
    </source>
</evidence>
<evidence type="ECO:0000256" key="1">
    <source>
        <dbReference type="ARBA" id="ARBA00004202"/>
    </source>
</evidence>
<dbReference type="SUPFAM" id="SSF52540">
    <property type="entry name" value="P-loop containing nucleoside triphosphate hydrolases"/>
    <property type="match status" value="1"/>
</dbReference>
<dbReference type="FunFam" id="3.40.50.300:FF:000016">
    <property type="entry name" value="Oligopeptide ABC transporter ATP-binding component"/>
    <property type="match status" value="1"/>
</dbReference>
<dbReference type="PATRIC" id="fig|1128398.3.peg.1147"/>
<keyword evidence="10" id="KW-1185">Reference proteome</keyword>
<feature type="domain" description="ABC transporter" evidence="8">
    <location>
        <begin position="10"/>
        <end position="259"/>
    </location>
</feature>
<dbReference type="STRING" id="1128398.Curi_c11380"/>
<dbReference type="InterPro" id="IPR027417">
    <property type="entry name" value="P-loop_NTPase"/>
</dbReference>
<dbReference type="InterPro" id="IPR013563">
    <property type="entry name" value="Oligopep_ABC_C"/>
</dbReference>
<dbReference type="OrthoDB" id="9806285at2"/>